<evidence type="ECO:0000313" key="3">
    <source>
        <dbReference type="Proteomes" id="UP000246635"/>
    </source>
</evidence>
<evidence type="ECO:0000313" key="2">
    <source>
        <dbReference type="EMBL" id="PWV95879.1"/>
    </source>
</evidence>
<keyword evidence="2" id="KW-0560">Oxidoreductase</keyword>
<dbReference type="GO" id="GO:0016829">
    <property type="term" value="F:lyase activity"/>
    <property type="evidence" value="ECO:0007669"/>
    <property type="project" value="UniProtKB-KW"/>
</dbReference>
<dbReference type="OrthoDB" id="291991at2"/>
<accession>A0A2V2YRA5</accession>
<sequence length="138" mass="15490">MPTQTKGLAVVQWPVRDLERSLAWYQNMLGVSLTFPYTPGDDAAWLNLGNVGFGLVQTAAVPQLDYQDIHGAWRPLVQFQVDNIHDVHQSLRDQGIETSNMSYVRGGGHSFTIIDPDGNKVSLWGGWPSEEDENEEHR</sequence>
<comment type="caution">
    <text evidence="2">The sequence shown here is derived from an EMBL/GenBank/DDBJ whole genome shotgun (WGS) entry which is preliminary data.</text>
</comment>
<proteinExistence type="predicted"/>
<protein>
    <submittedName>
        <fullName evidence="2">Catechol 2,3-dioxygenase-like lactoylglutathione lyase family enzyme</fullName>
    </submittedName>
</protein>
<gene>
    <name evidence="2" type="ORF">DFQ01_12452</name>
</gene>
<feature type="domain" description="VOC" evidence="1">
    <location>
        <begin position="7"/>
        <end position="126"/>
    </location>
</feature>
<evidence type="ECO:0000259" key="1">
    <source>
        <dbReference type="PROSITE" id="PS51819"/>
    </source>
</evidence>
<dbReference type="PROSITE" id="PS51819">
    <property type="entry name" value="VOC"/>
    <property type="match status" value="1"/>
</dbReference>
<dbReference type="Proteomes" id="UP000246635">
    <property type="component" value="Unassembled WGS sequence"/>
</dbReference>
<name>A0A2V2YRA5_9BACL</name>
<keyword evidence="2" id="KW-0456">Lyase</keyword>
<dbReference type="Gene3D" id="3.10.180.10">
    <property type="entry name" value="2,3-Dihydroxybiphenyl 1,2-Dioxygenase, domain 1"/>
    <property type="match status" value="1"/>
</dbReference>
<keyword evidence="2" id="KW-0223">Dioxygenase</keyword>
<organism evidence="2 3">
    <name type="scientific">Paenibacillus cellulosilyticus</name>
    <dbReference type="NCBI Taxonomy" id="375489"/>
    <lineage>
        <taxon>Bacteria</taxon>
        <taxon>Bacillati</taxon>
        <taxon>Bacillota</taxon>
        <taxon>Bacilli</taxon>
        <taxon>Bacillales</taxon>
        <taxon>Paenibacillaceae</taxon>
        <taxon>Paenibacillus</taxon>
    </lineage>
</organism>
<dbReference type="InterPro" id="IPR037523">
    <property type="entry name" value="VOC_core"/>
</dbReference>
<keyword evidence="3" id="KW-1185">Reference proteome</keyword>
<dbReference type="SUPFAM" id="SSF54593">
    <property type="entry name" value="Glyoxalase/Bleomycin resistance protein/Dihydroxybiphenyl dioxygenase"/>
    <property type="match status" value="1"/>
</dbReference>
<dbReference type="InterPro" id="IPR029068">
    <property type="entry name" value="Glyas_Bleomycin-R_OHBP_Dase"/>
</dbReference>
<dbReference type="GO" id="GO:0051213">
    <property type="term" value="F:dioxygenase activity"/>
    <property type="evidence" value="ECO:0007669"/>
    <property type="project" value="UniProtKB-KW"/>
</dbReference>
<dbReference type="InterPro" id="IPR004360">
    <property type="entry name" value="Glyas_Fos-R_dOase_dom"/>
</dbReference>
<dbReference type="EMBL" id="QGTQ01000024">
    <property type="protein sequence ID" value="PWV95879.1"/>
    <property type="molecule type" value="Genomic_DNA"/>
</dbReference>
<dbReference type="Pfam" id="PF00903">
    <property type="entry name" value="Glyoxalase"/>
    <property type="match status" value="1"/>
</dbReference>
<dbReference type="AlphaFoldDB" id="A0A2V2YRA5"/>
<reference evidence="2 3" key="1">
    <citation type="submission" date="2018-05" db="EMBL/GenBank/DDBJ databases">
        <title>Genomic Encyclopedia of Type Strains, Phase III (KMG-III): the genomes of soil and plant-associated and newly described type strains.</title>
        <authorList>
            <person name="Whitman W."/>
        </authorList>
    </citation>
    <scope>NUCLEOTIDE SEQUENCE [LARGE SCALE GENOMIC DNA]</scope>
    <source>
        <strain evidence="2 3">CECT 5696</strain>
    </source>
</reference>
<dbReference type="RefSeq" id="WP_110046232.1">
    <property type="nucleotide sequence ID" value="NZ_CP054613.1"/>
</dbReference>